<dbReference type="Gene3D" id="3.30.70.890">
    <property type="entry name" value="GHMP kinase, C-terminal domain"/>
    <property type="match status" value="1"/>
</dbReference>
<evidence type="ECO:0000259" key="4">
    <source>
        <dbReference type="Pfam" id="PF00288"/>
    </source>
</evidence>
<keyword evidence="2" id="KW-0808">Transferase</keyword>
<dbReference type="PRINTS" id="PR00959">
    <property type="entry name" value="MEVGALKINASE"/>
</dbReference>
<dbReference type="Pfam" id="PF00288">
    <property type="entry name" value="GHMP_kinases_N"/>
    <property type="match status" value="1"/>
</dbReference>
<gene>
    <name evidence="6" type="ORF">CMASS_07345</name>
</gene>
<dbReference type="InterPro" id="IPR019539">
    <property type="entry name" value="GalKase_N"/>
</dbReference>
<evidence type="ECO:0000256" key="2">
    <source>
        <dbReference type="ARBA" id="ARBA00022777"/>
    </source>
</evidence>
<keyword evidence="2" id="KW-0418">Kinase</keyword>
<dbReference type="InterPro" id="IPR020568">
    <property type="entry name" value="Ribosomal_Su5_D2-typ_SF"/>
</dbReference>
<evidence type="ECO:0000259" key="5">
    <source>
        <dbReference type="Pfam" id="PF10509"/>
    </source>
</evidence>
<reference evidence="6 7" key="1">
    <citation type="submission" date="2020-10" db="EMBL/GenBank/DDBJ databases">
        <title>Complete genome sequence of Corynebacterium massiliense DSM 45435, type strain of Corynebacterium massiliense.</title>
        <authorList>
            <person name="Busche T."/>
            <person name="Kalinowski J."/>
            <person name="Ruckert C."/>
        </authorList>
    </citation>
    <scope>NUCLEOTIDE SEQUENCE [LARGE SCALE GENOMIC DNA]</scope>
    <source>
        <strain evidence="6 7">DSM 45435</strain>
    </source>
</reference>
<keyword evidence="3" id="KW-0067">ATP-binding</keyword>
<dbReference type="Pfam" id="PF10509">
    <property type="entry name" value="GalKase_gal_bdg"/>
    <property type="match status" value="1"/>
</dbReference>
<dbReference type="InterPro" id="IPR036554">
    <property type="entry name" value="GHMP_kinase_C_sf"/>
</dbReference>
<feature type="domain" description="Galactokinase N-terminal" evidence="5">
    <location>
        <begin position="18"/>
        <end position="66"/>
    </location>
</feature>
<evidence type="ECO:0000256" key="3">
    <source>
        <dbReference type="ARBA" id="ARBA00022840"/>
    </source>
</evidence>
<dbReference type="InterPro" id="IPR014721">
    <property type="entry name" value="Ribsml_uS5_D2-typ_fold_subgr"/>
</dbReference>
<feature type="domain" description="GHMP kinase N-terminal" evidence="4">
    <location>
        <begin position="141"/>
        <end position="180"/>
    </location>
</feature>
<dbReference type="EMBL" id="CP063189">
    <property type="protein sequence ID" value="WCZ32903.1"/>
    <property type="molecule type" value="Genomic_DNA"/>
</dbReference>
<keyword evidence="1" id="KW-0547">Nucleotide-binding</keyword>
<evidence type="ECO:0000313" key="7">
    <source>
        <dbReference type="Proteomes" id="UP001220064"/>
    </source>
</evidence>
<dbReference type="RefSeq" id="WP_022862374.1">
    <property type="nucleotide sequence ID" value="NZ_ATVG01000001.1"/>
</dbReference>
<dbReference type="SUPFAM" id="SSF55060">
    <property type="entry name" value="GHMP Kinase, C-terminal domain"/>
    <property type="match status" value="1"/>
</dbReference>
<keyword evidence="7" id="KW-1185">Reference proteome</keyword>
<proteinExistence type="predicted"/>
<dbReference type="InterPro" id="IPR006204">
    <property type="entry name" value="GHMP_kinase_N_dom"/>
</dbReference>
<dbReference type="SUPFAM" id="SSF54211">
    <property type="entry name" value="Ribosomal protein S5 domain 2-like"/>
    <property type="match status" value="1"/>
</dbReference>
<dbReference type="Gene3D" id="3.30.230.10">
    <property type="match status" value="1"/>
</dbReference>
<evidence type="ECO:0000256" key="1">
    <source>
        <dbReference type="ARBA" id="ARBA00022741"/>
    </source>
</evidence>
<organism evidence="6 7">
    <name type="scientific">Corynebacterium massiliense DSM 45435</name>
    <dbReference type="NCBI Taxonomy" id="1121364"/>
    <lineage>
        <taxon>Bacteria</taxon>
        <taxon>Bacillati</taxon>
        <taxon>Actinomycetota</taxon>
        <taxon>Actinomycetes</taxon>
        <taxon>Mycobacteriales</taxon>
        <taxon>Corynebacteriaceae</taxon>
        <taxon>Corynebacterium</taxon>
    </lineage>
</organism>
<protein>
    <submittedName>
        <fullName evidence="6">Galactokinase</fullName>
    </submittedName>
</protein>
<accession>A0ABY7U874</accession>
<dbReference type="Proteomes" id="UP001220064">
    <property type="component" value="Chromosome"/>
</dbReference>
<sequence length="439" mass="45716">MPLWPEPNRPAVERAVTAHREAHGVDATHAGSAPATWELVGEHTDVYGGVVITGLASLRVGVAASPRHDDAVTVRVLQTTVTQDVVTAEDSTTYSKLAEQFAAMPAEVDESGLPHRPAAPTGGLAARLGGVVWMMINRQVLSRDTPGWDFTIVSDIPPHAGLGAGAACDAAVAIAMLSGHSDIDEAPLRTRVTEICTQAVTAFSALPVAHARHAASVRGSGQTVSVLNYADGSLTQAPHPLNRELCGFVIAVPGTEPRTIPARTDSMESALPELRARRSFLQAACRAFGTESLRALPDAESRVIDWLDAVHAVHGAENRPTLAAARAWLDFYAAETNRALQVASTLRSRSGAALFPLLSDSQAALHRDFHLDAADQLVDLARMRGAAAARAACGGLAAAAIAFVPGAKATNFAADLAADGLIVTPLSAGDPACAHQLGD</sequence>
<evidence type="ECO:0000313" key="6">
    <source>
        <dbReference type="EMBL" id="WCZ32903.1"/>
    </source>
</evidence>
<name>A0ABY7U874_9CORY</name>